<keyword evidence="4" id="KW-1185">Reference proteome</keyword>
<organism evidence="3 4">
    <name type="scientific">Conchiformibius steedae</name>
    <dbReference type="NCBI Taxonomy" id="153493"/>
    <lineage>
        <taxon>Bacteria</taxon>
        <taxon>Pseudomonadati</taxon>
        <taxon>Pseudomonadota</taxon>
        <taxon>Betaproteobacteria</taxon>
        <taxon>Neisseriales</taxon>
        <taxon>Neisseriaceae</taxon>
        <taxon>Conchiformibius</taxon>
    </lineage>
</organism>
<dbReference type="Proteomes" id="UP000269923">
    <property type="component" value="Unassembled WGS sequence"/>
</dbReference>
<accession>A0A3P2A6R7</accession>
<dbReference type="OrthoDB" id="8606283at2"/>
<evidence type="ECO:0008006" key="5">
    <source>
        <dbReference type="Google" id="ProtNLM"/>
    </source>
</evidence>
<dbReference type="EMBL" id="RQYC01000002">
    <property type="protein sequence ID" value="RRD91162.1"/>
    <property type="molecule type" value="Genomic_DNA"/>
</dbReference>
<evidence type="ECO:0000256" key="2">
    <source>
        <dbReference type="SAM" id="SignalP"/>
    </source>
</evidence>
<comment type="caution">
    <text evidence="3">The sequence shown here is derived from an EMBL/GenBank/DDBJ whole genome shotgun (WGS) entry which is preliminary data.</text>
</comment>
<feature type="region of interest" description="Disordered" evidence="1">
    <location>
        <begin position="22"/>
        <end position="45"/>
    </location>
</feature>
<evidence type="ECO:0000313" key="4">
    <source>
        <dbReference type="Proteomes" id="UP000269923"/>
    </source>
</evidence>
<name>A0A3P2A6R7_9NEIS</name>
<dbReference type="PROSITE" id="PS51257">
    <property type="entry name" value="PROKAR_LIPOPROTEIN"/>
    <property type="match status" value="1"/>
</dbReference>
<dbReference type="AlphaFoldDB" id="A0A3P2A6R7"/>
<evidence type="ECO:0000256" key="1">
    <source>
        <dbReference type="SAM" id="MobiDB-lite"/>
    </source>
</evidence>
<sequence>MNLNKTVLLLASVLALSACGEQPATGGQAQDNPASQAAAASQTDAAPQQAAVAELKSTNQALTVKTAGEFTDKLADKDMHPDGVSAEQLILLQHNESDNITVYAADFGQSKHSAADYFAKLKKALENNKDLKDLQINQVSEARLDYRFSQDGGSDALPLNESCAALVAGGQVYGVCASSPEISTDALAAVLNDISVRVVEEAAASQAASDAASAASAG</sequence>
<keyword evidence="2" id="KW-0732">Signal</keyword>
<feature type="compositionally biased region" description="Low complexity" evidence="1">
    <location>
        <begin position="28"/>
        <end position="45"/>
    </location>
</feature>
<evidence type="ECO:0000313" key="3">
    <source>
        <dbReference type="EMBL" id="RRD91162.1"/>
    </source>
</evidence>
<protein>
    <recommendedName>
        <fullName evidence="5">Lipoprotein</fullName>
    </recommendedName>
</protein>
<dbReference type="STRING" id="1121352.GCA_000620925_00310"/>
<dbReference type="RefSeq" id="WP_124793976.1">
    <property type="nucleotide sequence ID" value="NZ_RQYC01000002.1"/>
</dbReference>
<feature type="chain" id="PRO_5018072269" description="Lipoprotein" evidence="2">
    <location>
        <begin position="21"/>
        <end position="218"/>
    </location>
</feature>
<reference evidence="3 4" key="1">
    <citation type="submission" date="2018-11" db="EMBL/GenBank/DDBJ databases">
        <title>Genomes From Bacteria Associated with the Canine Oral Cavity: a Test Case for Automated Genome-Based Taxonomic Assignment.</title>
        <authorList>
            <person name="Coil D.A."/>
            <person name="Jospin G."/>
            <person name="Darling A.E."/>
            <person name="Wallis C."/>
            <person name="Davis I.J."/>
            <person name="Harris S."/>
            <person name="Eisen J.A."/>
            <person name="Holcombe L.J."/>
            <person name="O'Flynn C."/>
        </authorList>
    </citation>
    <scope>NUCLEOTIDE SEQUENCE [LARGE SCALE GENOMIC DNA]</scope>
    <source>
        <strain evidence="3 4">COT-280</strain>
    </source>
</reference>
<feature type="signal peptide" evidence="2">
    <location>
        <begin position="1"/>
        <end position="20"/>
    </location>
</feature>
<proteinExistence type="predicted"/>
<gene>
    <name evidence="3" type="ORF">EII21_01860</name>
</gene>